<dbReference type="GO" id="GO:0005829">
    <property type="term" value="C:cytosol"/>
    <property type="evidence" value="ECO:0007669"/>
    <property type="project" value="TreeGrafter"/>
</dbReference>
<name>A0A239P3S1_9ACTN</name>
<dbReference type="InterPro" id="IPR036390">
    <property type="entry name" value="WH_DNA-bd_sf"/>
</dbReference>
<dbReference type="Proteomes" id="UP000198362">
    <property type="component" value="Unassembled WGS sequence"/>
</dbReference>
<dbReference type="SUPFAM" id="SSF46785">
    <property type="entry name" value="Winged helix' DNA-binding domain"/>
    <property type="match status" value="1"/>
</dbReference>
<dbReference type="RefSeq" id="WP_089253412.1">
    <property type="nucleotide sequence ID" value="NZ_FZPH01000012.1"/>
</dbReference>
<dbReference type="InterPro" id="IPR036388">
    <property type="entry name" value="WH-like_DNA-bd_sf"/>
</dbReference>
<reference evidence="2 3" key="1">
    <citation type="submission" date="2017-06" db="EMBL/GenBank/DDBJ databases">
        <authorList>
            <person name="Kim H.J."/>
            <person name="Triplett B.A."/>
        </authorList>
    </citation>
    <scope>NUCLEOTIDE SEQUENCE [LARGE SCALE GENOMIC DNA]</scope>
    <source>
        <strain evidence="2 3">CGMCC 4.5593</strain>
    </source>
</reference>
<organism evidence="2 3">
    <name type="scientific">Asanoa hainanensis</name>
    <dbReference type="NCBI Taxonomy" id="560556"/>
    <lineage>
        <taxon>Bacteria</taxon>
        <taxon>Bacillati</taxon>
        <taxon>Actinomycetota</taxon>
        <taxon>Actinomycetes</taxon>
        <taxon>Micromonosporales</taxon>
        <taxon>Micromonosporaceae</taxon>
        <taxon>Asanoa</taxon>
    </lineage>
</organism>
<dbReference type="PROSITE" id="PS01332">
    <property type="entry name" value="HTH_RRF2_1"/>
    <property type="match status" value="1"/>
</dbReference>
<dbReference type="GO" id="GO:0003677">
    <property type="term" value="F:DNA binding"/>
    <property type="evidence" value="ECO:0007669"/>
    <property type="project" value="UniProtKB-KW"/>
</dbReference>
<evidence type="ECO:0000313" key="3">
    <source>
        <dbReference type="Proteomes" id="UP000198362"/>
    </source>
</evidence>
<evidence type="ECO:0000313" key="2">
    <source>
        <dbReference type="EMBL" id="SNT60959.1"/>
    </source>
</evidence>
<dbReference type="EMBL" id="FZPH01000012">
    <property type="protein sequence ID" value="SNT60959.1"/>
    <property type="molecule type" value="Genomic_DNA"/>
</dbReference>
<dbReference type="OrthoDB" id="9808360at2"/>
<dbReference type="Gene3D" id="1.10.10.10">
    <property type="entry name" value="Winged helix-like DNA-binding domain superfamily/Winged helix DNA-binding domain"/>
    <property type="match status" value="1"/>
</dbReference>
<dbReference type="NCBIfam" id="TIGR00738">
    <property type="entry name" value="rrf2_super"/>
    <property type="match status" value="1"/>
</dbReference>
<dbReference type="InterPro" id="IPR000944">
    <property type="entry name" value="Tscrpt_reg_Rrf2"/>
</dbReference>
<sequence length="160" mass="17513">MRLSARVDYAIRAVVELAARTDPDAAPTGAALQPSVRASELAAIQDISPKYLEGILLSLRQGGVVAARRGSVGGYRLARPAKDISLADIIRIVDGPLTNIRGFRPEQLDYVGPAATLQMVWIALRARERQILEGVTVAEIVRNDLPERVRSLTRDPRAWH</sequence>
<keyword evidence="3" id="KW-1185">Reference proteome</keyword>
<dbReference type="PROSITE" id="PS51197">
    <property type="entry name" value="HTH_RRF2_2"/>
    <property type="match status" value="1"/>
</dbReference>
<keyword evidence="1" id="KW-0238">DNA-binding</keyword>
<accession>A0A239P3S1</accession>
<dbReference type="Pfam" id="PF02082">
    <property type="entry name" value="Rrf2"/>
    <property type="match status" value="1"/>
</dbReference>
<proteinExistence type="predicted"/>
<evidence type="ECO:0000256" key="1">
    <source>
        <dbReference type="ARBA" id="ARBA00023125"/>
    </source>
</evidence>
<dbReference type="PANTHER" id="PTHR33221">
    <property type="entry name" value="WINGED HELIX-TURN-HELIX TRANSCRIPTIONAL REGULATOR, RRF2 FAMILY"/>
    <property type="match status" value="1"/>
</dbReference>
<protein>
    <submittedName>
        <fullName evidence="2">Rrf2 family protein</fullName>
    </submittedName>
</protein>
<dbReference type="InterPro" id="IPR030489">
    <property type="entry name" value="TR_Rrf2-type_CS"/>
</dbReference>
<dbReference type="AlphaFoldDB" id="A0A239P3S1"/>
<dbReference type="PANTHER" id="PTHR33221:SF5">
    <property type="entry name" value="HTH-TYPE TRANSCRIPTIONAL REGULATOR ISCR"/>
    <property type="match status" value="1"/>
</dbReference>
<dbReference type="GO" id="GO:0003700">
    <property type="term" value="F:DNA-binding transcription factor activity"/>
    <property type="evidence" value="ECO:0007669"/>
    <property type="project" value="TreeGrafter"/>
</dbReference>
<gene>
    <name evidence="2" type="ORF">SAMN05421812_112261</name>
</gene>